<sequence>MKSVSVKKRPVVAACMLAVAGMLTGANANAEPKTLYLGMNGGDMQRGFEEHVFPAFEKANNVKIVVVPGTSTDVLAKAQAFKDKPQMHIMFLDDGIMNRATKMGLCEPIKDDKALSELYPETLIGKNMAAGVVTTMTGLSYNTKLFKENNWAPPTSWKDLADPKYKGKVVFQSVASSTYGLHAFMMLNRIDGGDDSNYQDALTKFKDTVAKNVVAYIPSSAKISEMTQTGEAALFPLTPTAIYSLKEKNLPVEYVDPKEGSVLLAVAQCVISNNSEPELAQKLASYLLSVPAQEGALKFGQYPSNKNVAAKTEHKELLGDFEKYMKHVVVVDWDSINKVRPKLNRDWKEQIER</sequence>
<dbReference type="SUPFAM" id="SSF53850">
    <property type="entry name" value="Periplasmic binding protein-like II"/>
    <property type="match status" value="1"/>
</dbReference>
<reference evidence="3 4" key="1">
    <citation type="journal article" date="2018" name="Nat. Biotechnol.">
        <title>A standardized bacterial taxonomy based on genome phylogeny substantially revises the tree of life.</title>
        <authorList>
            <person name="Parks D.H."/>
            <person name="Chuvochina M."/>
            <person name="Waite D.W."/>
            <person name="Rinke C."/>
            <person name="Skarshewski A."/>
            <person name="Chaumeil P.A."/>
            <person name="Hugenholtz P."/>
        </authorList>
    </citation>
    <scope>NUCLEOTIDE SEQUENCE [LARGE SCALE GENOMIC DNA]</scope>
    <source>
        <strain evidence="3">UBA10707</strain>
    </source>
</reference>
<dbReference type="GO" id="GO:0030975">
    <property type="term" value="F:thiamine binding"/>
    <property type="evidence" value="ECO:0007669"/>
    <property type="project" value="TreeGrafter"/>
</dbReference>
<dbReference type="EMBL" id="DOEK01000027">
    <property type="protein sequence ID" value="HBP29655.1"/>
    <property type="molecule type" value="Genomic_DNA"/>
</dbReference>
<name>A0A356LGN1_9BURK</name>
<dbReference type="PANTHER" id="PTHR30006">
    <property type="entry name" value="THIAMINE-BINDING PERIPLASMIC PROTEIN-RELATED"/>
    <property type="match status" value="1"/>
</dbReference>
<dbReference type="GO" id="GO:0030288">
    <property type="term" value="C:outer membrane-bounded periplasmic space"/>
    <property type="evidence" value="ECO:0007669"/>
    <property type="project" value="TreeGrafter"/>
</dbReference>
<evidence type="ECO:0000313" key="3">
    <source>
        <dbReference type="EMBL" id="HBP29655.1"/>
    </source>
</evidence>
<proteinExistence type="predicted"/>
<dbReference type="InterPro" id="IPR006059">
    <property type="entry name" value="SBP"/>
</dbReference>
<accession>A0A356LGN1</accession>
<evidence type="ECO:0000313" key="4">
    <source>
        <dbReference type="Proteomes" id="UP000264036"/>
    </source>
</evidence>
<keyword evidence="1 2" id="KW-0732">Signal</keyword>
<dbReference type="PANTHER" id="PTHR30006:SF2">
    <property type="entry name" value="ABC TRANSPORTER SUBSTRATE-BINDING PROTEIN"/>
    <property type="match status" value="1"/>
</dbReference>
<protein>
    <submittedName>
        <fullName evidence="3">Spermidine/putrescine ABC transporter substrate-binding protein</fullName>
    </submittedName>
</protein>
<organism evidence="3 4">
    <name type="scientific">Advenella kashmirensis</name>
    <dbReference type="NCBI Taxonomy" id="310575"/>
    <lineage>
        <taxon>Bacteria</taxon>
        <taxon>Pseudomonadati</taxon>
        <taxon>Pseudomonadota</taxon>
        <taxon>Betaproteobacteria</taxon>
        <taxon>Burkholderiales</taxon>
        <taxon>Alcaligenaceae</taxon>
    </lineage>
</organism>
<feature type="chain" id="PRO_5016693562" evidence="2">
    <location>
        <begin position="31"/>
        <end position="353"/>
    </location>
</feature>
<dbReference type="Gene3D" id="3.40.190.10">
    <property type="entry name" value="Periplasmic binding protein-like II"/>
    <property type="match status" value="2"/>
</dbReference>
<dbReference type="AlphaFoldDB" id="A0A356LGN1"/>
<feature type="signal peptide" evidence="2">
    <location>
        <begin position="1"/>
        <end position="30"/>
    </location>
</feature>
<evidence type="ECO:0000256" key="2">
    <source>
        <dbReference type="SAM" id="SignalP"/>
    </source>
</evidence>
<evidence type="ECO:0000256" key="1">
    <source>
        <dbReference type="ARBA" id="ARBA00022729"/>
    </source>
</evidence>
<dbReference type="CDD" id="cd13589">
    <property type="entry name" value="PBP2_polyamine_RpCGA009"/>
    <property type="match status" value="1"/>
</dbReference>
<comment type="caution">
    <text evidence="3">The sequence shown here is derived from an EMBL/GenBank/DDBJ whole genome shotgun (WGS) entry which is preliminary data.</text>
</comment>
<dbReference type="Pfam" id="PF13416">
    <property type="entry name" value="SBP_bac_8"/>
    <property type="match status" value="1"/>
</dbReference>
<gene>
    <name evidence="3" type="ORF">DD666_09595</name>
</gene>
<dbReference type="GO" id="GO:0030976">
    <property type="term" value="F:thiamine pyrophosphate binding"/>
    <property type="evidence" value="ECO:0007669"/>
    <property type="project" value="TreeGrafter"/>
</dbReference>
<dbReference type="Proteomes" id="UP000264036">
    <property type="component" value="Unassembled WGS sequence"/>
</dbReference>
<dbReference type="GO" id="GO:0015888">
    <property type="term" value="P:thiamine transport"/>
    <property type="evidence" value="ECO:0007669"/>
    <property type="project" value="TreeGrafter"/>
</dbReference>